<dbReference type="SUPFAM" id="SSF47473">
    <property type="entry name" value="EF-hand"/>
    <property type="match status" value="1"/>
</dbReference>
<sequence>MLSKIATTLSLAILTSTSFAVLADSTSARIDAARADGTGDVEISEKFQQLDRNGDGLLSRSEAEADYAIGNLYDSFDTSATIEKGSENSAEGITEEQFEAGMQALAKGSGAIGPAVSGGETILVYPDGTMERVKGTGVQLQN</sequence>
<accession>U2FQR0</accession>
<evidence type="ECO:0008006" key="4">
    <source>
        <dbReference type="Google" id="ProtNLM"/>
    </source>
</evidence>
<keyword evidence="3" id="KW-1185">Reference proteome</keyword>
<dbReference type="EMBL" id="AFNV02000019">
    <property type="protein sequence ID" value="ERJ18449.1"/>
    <property type="molecule type" value="Genomic_DNA"/>
</dbReference>
<dbReference type="Proteomes" id="UP000006242">
    <property type="component" value="Unassembled WGS sequence"/>
</dbReference>
<dbReference type="InterPro" id="IPR011992">
    <property type="entry name" value="EF-hand-dom_pair"/>
</dbReference>
<dbReference type="OrthoDB" id="7065683at2"/>
<gene>
    <name evidence="2" type="ORF">SSPSH_002730</name>
</gene>
<dbReference type="AlphaFoldDB" id="U2FQR0"/>
<keyword evidence="1" id="KW-0732">Signal</keyword>
<protein>
    <recommendedName>
        <fullName evidence="4">EF-hand domain-containing protein</fullName>
    </recommendedName>
</protein>
<evidence type="ECO:0000313" key="3">
    <source>
        <dbReference type="Proteomes" id="UP000006242"/>
    </source>
</evidence>
<evidence type="ECO:0000313" key="2">
    <source>
        <dbReference type="EMBL" id="ERJ18449.1"/>
    </source>
</evidence>
<proteinExistence type="predicted"/>
<reference evidence="2 3" key="1">
    <citation type="journal article" date="2011" name="J. Bacteriol.">
        <title>Genome sequence of Salinisphaera shabanensis, a gammaproteobacterium from the harsh, variable environment of the brine-seawater interface of the Shaban Deep in the Red Sea.</title>
        <authorList>
            <person name="Antunes A."/>
            <person name="Alam I."/>
            <person name="Bajic V.B."/>
            <person name="Stingl U."/>
        </authorList>
    </citation>
    <scope>NUCLEOTIDE SEQUENCE [LARGE SCALE GENOMIC DNA]</scope>
    <source>
        <strain evidence="2 3">E1L3A</strain>
    </source>
</reference>
<dbReference type="RefSeq" id="WP_006912090.1">
    <property type="nucleotide sequence ID" value="NZ_AFNV02000019.1"/>
</dbReference>
<reference evidence="2 3" key="2">
    <citation type="journal article" date="2013" name="PLoS ONE">
        <title>INDIGO - INtegrated Data Warehouse of MIcrobial GenOmes with Examples from the Red Sea Extremophiles.</title>
        <authorList>
            <person name="Alam I."/>
            <person name="Antunes A."/>
            <person name="Kamau A.A."/>
            <person name="Ba Alawi W."/>
            <person name="Kalkatawi M."/>
            <person name="Stingl U."/>
            <person name="Bajic V.B."/>
        </authorList>
    </citation>
    <scope>NUCLEOTIDE SEQUENCE [LARGE SCALE GENOMIC DNA]</scope>
    <source>
        <strain evidence="2 3">E1L3A</strain>
    </source>
</reference>
<organism evidence="2 3">
    <name type="scientific">Salinisphaera shabanensis E1L3A</name>
    <dbReference type="NCBI Taxonomy" id="1033802"/>
    <lineage>
        <taxon>Bacteria</taxon>
        <taxon>Pseudomonadati</taxon>
        <taxon>Pseudomonadota</taxon>
        <taxon>Gammaproteobacteria</taxon>
        <taxon>Salinisphaerales</taxon>
        <taxon>Salinisphaeraceae</taxon>
        <taxon>Salinisphaera</taxon>
    </lineage>
</organism>
<feature type="signal peptide" evidence="1">
    <location>
        <begin position="1"/>
        <end position="23"/>
    </location>
</feature>
<comment type="caution">
    <text evidence="2">The sequence shown here is derived from an EMBL/GenBank/DDBJ whole genome shotgun (WGS) entry which is preliminary data.</text>
</comment>
<dbReference type="STRING" id="1033802.SSPSH_002730"/>
<name>U2FQR0_9GAMM</name>
<feature type="chain" id="PRO_5004627893" description="EF-hand domain-containing protein" evidence="1">
    <location>
        <begin position="24"/>
        <end position="142"/>
    </location>
</feature>
<evidence type="ECO:0000256" key="1">
    <source>
        <dbReference type="SAM" id="SignalP"/>
    </source>
</evidence>